<evidence type="ECO:0000256" key="4">
    <source>
        <dbReference type="ARBA" id="ARBA00022729"/>
    </source>
</evidence>
<evidence type="ECO:0000256" key="7">
    <source>
        <dbReference type="SAM" id="MobiDB-lite"/>
    </source>
</evidence>
<feature type="domain" description="TMEM131L fifth Ig-like" evidence="11">
    <location>
        <begin position="1121"/>
        <end position="1186"/>
    </location>
</feature>
<evidence type="ECO:0000256" key="5">
    <source>
        <dbReference type="ARBA" id="ARBA00022989"/>
    </source>
</evidence>
<dbReference type="InterPro" id="IPR055436">
    <property type="entry name" value="Ig_TMEM131L_4"/>
</dbReference>
<evidence type="ECO:0000259" key="8">
    <source>
        <dbReference type="Pfam" id="PF12371"/>
    </source>
</evidence>
<dbReference type="Pfam" id="PF24495">
    <property type="entry name" value="Ig_TMEM131_2"/>
    <property type="match status" value="1"/>
</dbReference>
<protein>
    <recommendedName>
        <fullName evidence="15">Transmembrane protein 131</fullName>
    </recommendedName>
</protein>
<evidence type="ECO:0000259" key="11">
    <source>
        <dbReference type="Pfam" id="PF24501"/>
    </source>
</evidence>
<feature type="compositionally biased region" description="Polar residues" evidence="7">
    <location>
        <begin position="1410"/>
        <end position="1421"/>
    </location>
</feature>
<evidence type="ECO:0000313" key="13">
    <source>
        <dbReference type="EMBL" id="CAF3873019.1"/>
    </source>
</evidence>
<keyword evidence="3" id="KW-0812">Transmembrane</keyword>
<feature type="region of interest" description="Disordered" evidence="7">
    <location>
        <begin position="1452"/>
        <end position="1533"/>
    </location>
</feature>
<dbReference type="EMBL" id="CAJOBC010005699">
    <property type="protein sequence ID" value="CAF3873019.1"/>
    <property type="molecule type" value="Genomic_DNA"/>
</dbReference>
<evidence type="ECO:0000256" key="2">
    <source>
        <dbReference type="ARBA" id="ARBA00006682"/>
    </source>
</evidence>
<evidence type="ECO:0000259" key="9">
    <source>
        <dbReference type="Pfam" id="PF24495"/>
    </source>
</evidence>
<dbReference type="EMBL" id="CAJNOQ010005700">
    <property type="protein sequence ID" value="CAF1108565.1"/>
    <property type="molecule type" value="Genomic_DNA"/>
</dbReference>
<keyword evidence="6" id="KW-0472">Membrane</keyword>
<accession>A0A814PNT4</accession>
<keyword evidence="14" id="KW-1185">Reference proteome</keyword>
<feature type="compositionally biased region" description="Polar residues" evidence="7">
    <location>
        <begin position="1571"/>
        <end position="1586"/>
    </location>
</feature>
<sequence length="1687" mass="192291">MYAIFVRIFPFARPQLPIKLRQLDVRIYRKLGGKSNTLYICYTIIQLSNDAIHVVKLSAESVFLNGDNAYDDNNDLTALLSSLDEENHYLNDVDADDIINIDDEKEEIKQTTTTSTFLYPDLSLSNTSTITETLTASISSLVQFIPAILDFDLQSIGIPSVHNVIVINNSPEILSLESISGTTVQFYSSFFTQKLVPSKSNTSFNIYFLPRAIGKTDSTLVINSNQGIFHYLVLGSGVPNEFRLRPYIGAHIPLNTSYQQFVHLHNPYNRSLEITEVYTSDDDLIIELPFIDSTHLLKPSILSSITTINNDEFLSSSLTHDDTFPNSFPTHQFHSHKDYWTLKAYETKTIIKLKFLARTIGQYSAFLCIKTILNDTIILPIEMKVSNQSGLYTNIDLIEFGDGMIRSSEEPITIHLYVMNNGPKPDVRLNYPKDAITIRFEHVYLPVDIYRLNKIAEITLNPSKIPTNIEHLSGLIQIRTTLSTHYELQIPYRTTIYHGSLDYETDKMFFFISSSTTNDCDKSSKSCEINQHCRNISVVNRFKYPLVIYNITCGGDTIRNYIDINYSSMPMYLLPGEEKIPFCLLKRTSVLDKFINIEDSIVIHTNLSFFHLPIYLYNAQLTFDLLDGDKISSGIILLNSSNILLSSISVNTMKEIKIMISNANPIEISIEKIFSSYSPNSSIQLLYMKHLSNNRRIIFNQSYTNLDIAKLVIPARHQAIFSILINGTNTPKAYIESIKFKTPYQILRINIRFYIVNGTLELSSEKLNFNVYPNQILSSDIEIRSTFTEPIEIKQIEFQPYGNCFTFQWLNNQNTKFILQPNKTQKIGNLTFDMSSLCGMIGTTTESTCYCGLNYHKKYEQQWHSMDTNSSNLDQLLLLKFKNLWNGWNLILKRKKIYSSLWLLSSMVNMSWPIIINFQWPSILDFPSSVNVEQSIIDFPLTQVDTTTSQNLTIVNPLSKSSLSYHIQFISNYSDGERLLNIIYDPSNTSRIKMTIDYDVPFDVCMTDPNSILSSTPCGSYKFTLQPFEKISFTIKYKPRIRSKHETFLIIRNNLTIIESVRLRGECGSGDLKIGNRKGESSIQPLTMEMNDKQYKFCSELLRVEGARANPMLQKIVILRNPGNMDLLIYNIYFGKSACYGQGFSAMNCTNIILKPEEKLDLTIRYQPDYTVSLVEEMITLHTNIGYLTYPIIVRIPQNVLNACYQIIPRPAWEFRCYWICLCAVTIIIALILTSASYDARRLYDDYQARAELRQMSTNKIFDLHDLASFVRDEQELCDQNESRSSVNHKLSVRTAEKDTDSKIKSQRISADSAKSFNQTDKQKKSINGSYKDDEVGKTSQSLVPGRSNRNRGSINDSQQDDQQSFTTRSIASSPKALHKSRRTIASTDGTSQKKQDQTKPQPISVRALKSTTDHQVTNDVTRTDNDEDSFVVATRSKKTIKTKDSTAATNKLNMITNTLRSREQQDANEQRRTQRDYSKSTESLSNDQSWLLVSSKQRKQANEDKKPAPSYLSRQQDDTKSRAATTSVVKLPYSNQRMTSHISLQSSTIPHLDQKMEIRQNPSDRHHTSRLLSSGDSTTSKNGAVDVNNTTVTDLLSVFLLRKMNNNHDDIFPCSTIARSRASSAPSDSVINSDNDETDDIICWDDVEKPDKGTLYNNSSNNNFNLTQTHIHYDLIKGTFSRFSPS</sequence>
<dbReference type="PANTHER" id="PTHR22050:SF0">
    <property type="entry name" value="TRANSMEMBRANE PROTEIN 131 HOMOLOG"/>
    <property type="match status" value="1"/>
</dbReference>
<keyword evidence="4" id="KW-0732">Signal</keyword>
<evidence type="ECO:0000313" key="12">
    <source>
        <dbReference type="EMBL" id="CAF1108565.1"/>
    </source>
</evidence>
<evidence type="ECO:0008006" key="15">
    <source>
        <dbReference type="Google" id="ProtNLM"/>
    </source>
</evidence>
<dbReference type="Pfam" id="PF24501">
    <property type="entry name" value="Ig_TMEM131L_5"/>
    <property type="match status" value="1"/>
</dbReference>
<feature type="compositionally biased region" description="Basic and acidic residues" evidence="7">
    <location>
        <begin position="1461"/>
        <end position="1480"/>
    </location>
</feature>
<evidence type="ECO:0000256" key="3">
    <source>
        <dbReference type="ARBA" id="ARBA00022692"/>
    </source>
</evidence>
<feature type="compositionally biased region" description="Basic and acidic residues" evidence="7">
    <location>
        <begin position="1295"/>
        <end position="1304"/>
    </location>
</feature>
<feature type="compositionally biased region" description="Polar residues" evidence="7">
    <location>
        <begin position="1307"/>
        <end position="1320"/>
    </location>
</feature>
<feature type="compositionally biased region" description="Polar residues" evidence="7">
    <location>
        <begin position="1481"/>
        <end position="1496"/>
    </location>
</feature>
<feature type="region of interest" description="Disordered" evidence="7">
    <location>
        <begin position="1561"/>
        <end position="1586"/>
    </location>
</feature>
<organism evidence="12 14">
    <name type="scientific">Didymodactylos carnosus</name>
    <dbReference type="NCBI Taxonomy" id="1234261"/>
    <lineage>
        <taxon>Eukaryota</taxon>
        <taxon>Metazoa</taxon>
        <taxon>Spiralia</taxon>
        <taxon>Gnathifera</taxon>
        <taxon>Rotifera</taxon>
        <taxon>Eurotatoria</taxon>
        <taxon>Bdelloidea</taxon>
        <taxon>Philodinida</taxon>
        <taxon>Philodinidae</taxon>
        <taxon>Didymodactylos</taxon>
    </lineage>
</organism>
<comment type="similarity">
    <text evidence="2">Belongs to the TMEM131 family.</text>
</comment>
<feature type="compositionally biased region" description="Polar residues" evidence="7">
    <location>
        <begin position="1523"/>
        <end position="1533"/>
    </location>
</feature>
<dbReference type="InterPro" id="IPR022113">
    <property type="entry name" value="TMEM131L_N"/>
</dbReference>
<feature type="domain" description="TMEM131L fourth Ig-like" evidence="10">
    <location>
        <begin position="937"/>
        <end position="1066"/>
    </location>
</feature>
<dbReference type="InterPro" id="IPR039877">
    <property type="entry name" value="TMEM131-like"/>
</dbReference>
<dbReference type="InterPro" id="IPR055437">
    <property type="entry name" value="TMEM131L_Ig_5"/>
</dbReference>
<gene>
    <name evidence="12" type="ORF">GPM918_LOCUS19115</name>
    <name evidence="13" type="ORF">SRO942_LOCUS19108</name>
</gene>
<proteinExistence type="inferred from homology"/>
<dbReference type="InterPro" id="IPR056311">
    <property type="entry name" value="TMEM131_Ig_2"/>
</dbReference>
<dbReference type="InterPro" id="IPR013783">
    <property type="entry name" value="Ig-like_fold"/>
</dbReference>
<dbReference type="Gene3D" id="2.60.40.10">
    <property type="entry name" value="Immunoglobulins"/>
    <property type="match status" value="1"/>
</dbReference>
<name>A0A814PNT4_9BILA</name>
<reference evidence="12" key="1">
    <citation type="submission" date="2021-02" db="EMBL/GenBank/DDBJ databases">
        <authorList>
            <person name="Nowell W R."/>
        </authorList>
    </citation>
    <scope>NUCLEOTIDE SEQUENCE</scope>
</reference>
<comment type="caution">
    <text evidence="12">The sequence shown here is derived from an EMBL/GenBank/DDBJ whole genome shotgun (WGS) entry which is preliminary data.</text>
</comment>
<evidence type="ECO:0000259" key="10">
    <source>
        <dbReference type="Pfam" id="PF24499"/>
    </source>
</evidence>
<dbReference type="OrthoDB" id="168404at2759"/>
<feature type="domain" description="TMEM131 second Ig-like" evidence="9">
    <location>
        <begin position="242"/>
        <end position="290"/>
    </location>
</feature>
<evidence type="ECO:0000313" key="14">
    <source>
        <dbReference type="Proteomes" id="UP000663829"/>
    </source>
</evidence>
<evidence type="ECO:0000256" key="1">
    <source>
        <dbReference type="ARBA" id="ARBA00004479"/>
    </source>
</evidence>
<dbReference type="PANTHER" id="PTHR22050">
    <property type="entry name" value="RW1 PROTEIN HOMOLOG"/>
    <property type="match status" value="1"/>
</dbReference>
<comment type="subcellular location">
    <subcellularLocation>
        <location evidence="1">Membrane</location>
        <topology evidence="1">Single-pass type I membrane protein</topology>
    </subcellularLocation>
</comment>
<keyword evidence="5" id="KW-1133">Transmembrane helix</keyword>
<dbReference type="Proteomes" id="UP000681722">
    <property type="component" value="Unassembled WGS sequence"/>
</dbReference>
<dbReference type="Pfam" id="PF12371">
    <property type="entry name" value="TMEM131_like_N"/>
    <property type="match status" value="1"/>
</dbReference>
<dbReference type="Proteomes" id="UP000663829">
    <property type="component" value="Unassembled WGS sequence"/>
</dbReference>
<feature type="region of interest" description="Disordered" evidence="7">
    <location>
        <begin position="1288"/>
        <end position="1423"/>
    </location>
</feature>
<dbReference type="GO" id="GO:0016020">
    <property type="term" value="C:membrane"/>
    <property type="evidence" value="ECO:0007669"/>
    <property type="project" value="UniProtKB-SubCell"/>
</dbReference>
<evidence type="ECO:0000256" key="6">
    <source>
        <dbReference type="ARBA" id="ARBA00023136"/>
    </source>
</evidence>
<dbReference type="Pfam" id="PF24499">
    <property type="entry name" value="Ig_TMEM131L_4"/>
    <property type="match status" value="1"/>
</dbReference>
<feature type="domain" description="Transmembrane protein 131-like N-terminal" evidence="8">
    <location>
        <begin position="142"/>
        <end position="223"/>
    </location>
</feature>